<dbReference type="InterPro" id="IPR036047">
    <property type="entry name" value="F-box-like_dom_sf"/>
</dbReference>
<dbReference type="Pfam" id="PF07734">
    <property type="entry name" value="FBA_1"/>
    <property type="match status" value="1"/>
</dbReference>
<dbReference type="Gene3D" id="1.20.1280.50">
    <property type="match status" value="1"/>
</dbReference>
<evidence type="ECO:0000313" key="2">
    <source>
        <dbReference type="EMBL" id="KAJ8427312.1"/>
    </source>
</evidence>
<dbReference type="Proteomes" id="UP001153076">
    <property type="component" value="Unassembled WGS sequence"/>
</dbReference>
<comment type="caution">
    <text evidence="2">The sequence shown here is derived from an EMBL/GenBank/DDBJ whole genome shotgun (WGS) entry which is preliminary data.</text>
</comment>
<dbReference type="PROSITE" id="PS50181">
    <property type="entry name" value="FBOX"/>
    <property type="match status" value="1"/>
</dbReference>
<dbReference type="SMART" id="SM00256">
    <property type="entry name" value="FBOX"/>
    <property type="match status" value="1"/>
</dbReference>
<keyword evidence="4" id="KW-1185">Reference proteome</keyword>
<dbReference type="AlphaFoldDB" id="A0A9Q1GT81"/>
<dbReference type="SUPFAM" id="SSF81383">
    <property type="entry name" value="F-box domain"/>
    <property type="match status" value="1"/>
</dbReference>
<dbReference type="Pfam" id="PF00646">
    <property type="entry name" value="F-box"/>
    <property type="match status" value="1"/>
</dbReference>
<evidence type="ECO:0000313" key="3">
    <source>
        <dbReference type="EMBL" id="KAJ8452421.1"/>
    </source>
</evidence>
<proteinExistence type="predicted"/>
<accession>A0A9Q1GT81</accession>
<dbReference type="PANTHER" id="PTHR31672:SF13">
    <property type="entry name" value="F-BOX PROTEIN CPR30-LIKE"/>
    <property type="match status" value="1"/>
</dbReference>
<dbReference type="EMBL" id="JAKOGI010000005">
    <property type="protein sequence ID" value="KAJ8452421.1"/>
    <property type="molecule type" value="Genomic_DNA"/>
</dbReference>
<organism evidence="2 4">
    <name type="scientific">Carnegiea gigantea</name>
    <dbReference type="NCBI Taxonomy" id="171969"/>
    <lineage>
        <taxon>Eukaryota</taxon>
        <taxon>Viridiplantae</taxon>
        <taxon>Streptophyta</taxon>
        <taxon>Embryophyta</taxon>
        <taxon>Tracheophyta</taxon>
        <taxon>Spermatophyta</taxon>
        <taxon>Magnoliopsida</taxon>
        <taxon>eudicotyledons</taxon>
        <taxon>Gunneridae</taxon>
        <taxon>Pentapetalae</taxon>
        <taxon>Caryophyllales</taxon>
        <taxon>Cactineae</taxon>
        <taxon>Cactaceae</taxon>
        <taxon>Cactoideae</taxon>
        <taxon>Echinocereeae</taxon>
        <taxon>Carnegiea</taxon>
    </lineage>
</organism>
<evidence type="ECO:0000259" key="1">
    <source>
        <dbReference type="PROSITE" id="PS50181"/>
    </source>
</evidence>
<evidence type="ECO:0000313" key="4">
    <source>
        <dbReference type="Proteomes" id="UP001153076"/>
    </source>
</evidence>
<dbReference type="PANTHER" id="PTHR31672">
    <property type="entry name" value="BNACNNG10540D PROTEIN"/>
    <property type="match status" value="1"/>
</dbReference>
<gene>
    <name evidence="3" type="ORF">Cgig2_006226</name>
    <name evidence="2" type="ORF">Cgig2_030577</name>
</gene>
<protein>
    <recommendedName>
        <fullName evidence="1">F-box domain-containing protein</fullName>
    </recommendedName>
</protein>
<sequence>METKRREITIDKYYLPPEVWTLVLARLPVRTLLRMRCVCKSWLCIIDDPNFASWHLSLFNTTLKRPRYLTLESERRLSTEKPTQQLHIRHFNVNKKRKFRKSATIPIPGKFQVIGCARGLMLIERPRSHQLELWNSSTRNSFVIPTPPSQRPIDGWQFAFGFAPSSGNTDCDRDVKVVAIPYRWDPLLGSVKTLAIYSLQSRSWRTKQMNMDLESCKLYMKWKPLFHGGALHWLAGHDGHYLGWTLAQLCPTHLCSFHLGSEEFELVELPNFEEDYPGEVARRFSCLLGESLAIFGITESRRCIWVMQKDGDRVSWTTKWYSSDPTPLKDQELDYVFWSYEYKACEPLRGELVVAQEIR</sequence>
<dbReference type="CDD" id="cd22157">
    <property type="entry name" value="F-box_AtFBW1-like"/>
    <property type="match status" value="1"/>
</dbReference>
<dbReference type="InterPro" id="IPR001810">
    <property type="entry name" value="F-box_dom"/>
</dbReference>
<dbReference type="InterPro" id="IPR050796">
    <property type="entry name" value="SCF_F-box_component"/>
</dbReference>
<reference evidence="2" key="1">
    <citation type="submission" date="2022-04" db="EMBL/GenBank/DDBJ databases">
        <title>Carnegiea gigantea Genome sequencing and assembly v2.</title>
        <authorList>
            <person name="Copetti D."/>
            <person name="Sanderson M.J."/>
            <person name="Burquez A."/>
            <person name="Wojciechowski M.F."/>
        </authorList>
    </citation>
    <scope>NUCLEOTIDE SEQUENCE</scope>
    <source>
        <strain evidence="2">SGP5-SGP5p</strain>
        <tissue evidence="2">Aerial part</tissue>
    </source>
</reference>
<feature type="domain" description="F-box" evidence="1">
    <location>
        <begin position="9"/>
        <end position="57"/>
    </location>
</feature>
<dbReference type="EMBL" id="JAKOGI010001156">
    <property type="protein sequence ID" value="KAJ8427312.1"/>
    <property type="molecule type" value="Genomic_DNA"/>
</dbReference>
<name>A0A9Q1GT81_9CARY</name>
<dbReference type="OrthoDB" id="1867629at2759"/>
<dbReference type="InterPro" id="IPR006527">
    <property type="entry name" value="F-box-assoc_dom_typ1"/>
</dbReference>